<accession>A0A2A5T5C0</accession>
<reference evidence="2" key="1">
    <citation type="submission" date="2017-04" db="EMBL/GenBank/DDBJ databases">
        <title>Genome evolution of the luminous symbionts of deep sea anglerfish.</title>
        <authorList>
            <person name="Hendry T.A."/>
        </authorList>
    </citation>
    <scope>NUCLEOTIDE SEQUENCE [LARGE SCALE GENOMIC DNA]</scope>
</reference>
<protein>
    <submittedName>
        <fullName evidence="1">Uncharacterized protein</fullName>
    </submittedName>
</protein>
<dbReference type="EMBL" id="NBYY01000010">
    <property type="protein sequence ID" value="PCS23355.1"/>
    <property type="molecule type" value="Genomic_DNA"/>
</dbReference>
<name>A0A2A5T5C0_9GAMM</name>
<comment type="caution">
    <text evidence="1">The sequence shown here is derived from an EMBL/GenBank/DDBJ whole genome shotgun (WGS) entry which is preliminary data.</text>
</comment>
<proteinExistence type="predicted"/>
<keyword evidence="2" id="KW-1185">Reference proteome</keyword>
<dbReference type="AlphaFoldDB" id="A0A2A5T5C0"/>
<organism evidence="1 2">
    <name type="scientific">Candidatus Enterovibrio escicola</name>
    <dbReference type="NCBI Taxonomy" id="1927127"/>
    <lineage>
        <taxon>Bacteria</taxon>
        <taxon>Pseudomonadati</taxon>
        <taxon>Pseudomonadota</taxon>
        <taxon>Gammaproteobacteria</taxon>
        <taxon>Vibrionales</taxon>
        <taxon>Vibrionaceae</taxon>
        <taxon>Enterovibrio</taxon>
    </lineage>
</organism>
<evidence type="ECO:0000313" key="1">
    <source>
        <dbReference type="EMBL" id="PCS23355.1"/>
    </source>
</evidence>
<sequence>MVNIIARLISIRSNQKNLALKLLGLKKSRLYRFEVTY</sequence>
<gene>
    <name evidence="1" type="ORF">BTN49_0952</name>
</gene>
<evidence type="ECO:0000313" key="2">
    <source>
        <dbReference type="Proteomes" id="UP000219020"/>
    </source>
</evidence>
<dbReference type="Proteomes" id="UP000219020">
    <property type="component" value="Unassembled WGS sequence"/>
</dbReference>